<protein>
    <submittedName>
        <fullName evidence="7">4319_t:CDS:1</fullName>
    </submittedName>
</protein>
<sequence>RACPPVYPIRINIIPGSIYIANVTAHTTGELLVETLKNYVGNESSYKLIYHNKEILNSETLEDIGVREGGLIEVKHDIDENQTDKNILEGSLIDLSENNFLIFVKTQTGQTIDLYVTENDTIYIIKLKIQDKEGFPADKGRIIFAGKELKDEHTLEYYNIKNEDSLHLVVKSRSGVFHVTSGRSDFDVLPPLTKYMQTPEERLQDEINTGISCNFCGRFEWEGARYKCSICPDYDLCNDCIIMSNLLHDGQHDFQFINPLNNEDTSQDISKDSTSTITIFPILPTKKDLLTLLREEEKRRILSEKIQQQYYNAGSDPRDIRDWIDITDQMQYDLVREFGYSDEAVQLLRHASQLYKDDPVFSNTQVYVRNNIARIGNLTEGMRAPDCSLVSLESSQATTIPLIPLHTLIRPGKPLVILSGSYTCPLFRSISHVLNDIYKKYRSHVDFYMIQIREAHASNVWPIGNIVAVNEHQTLADRLAAAREMVRSTQLEIP</sequence>
<keyword evidence="3" id="KW-0862">Zinc</keyword>
<accession>A0A9N9JU66</accession>
<dbReference type="InterPro" id="IPR029071">
    <property type="entry name" value="Ubiquitin-like_domsf"/>
</dbReference>
<dbReference type="Proteomes" id="UP000789405">
    <property type="component" value="Unassembled WGS sequence"/>
</dbReference>
<evidence type="ECO:0000259" key="5">
    <source>
        <dbReference type="PROSITE" id="PS50053"/>
    </source>
</evidence>
<reference evidence="7" key="1">
    <citation type="submission" date="2021-06" db="EMBL/GenBank/DDBJ databases">
        <authorList>
            <person name="Kallberg Y."/>
            <person name="Tangrot J."/>
            <person name="Rosling A."/>
        </authorList>
    </citation>
    <scope>NUCLEOTIDE SEQUENCE</scope>
    <source>
        <strain evidence="7">MA453B</strain>
    </source>
</reference>
<dbReference type="GO" id="GO:0004800">
    <property type="term" value="F:thyroxine 5'-deiodinase activity"/>
    <property type="evidence" value="ECO:0007669"/>
    <property type="project" value="InterPro"/>
</dbReference>
<dbReference type="InterPro" id="IPR019956">
    <property type="entry name" value="Ubiquitin_dom"/>
</dbReference>
<dbReference type="InterPro" id="IPR000643">
    <property type="entry name" value="Iodothyronine_deiodinase"/>
</dbReference>
<dbReference type="OrthoDB" id="428577at2759"/>
<gene>
    <name evidence="7" type="ORF">DERYTH_LOCUS21624</name>
</gene>
<dbReference type="PROSITE" id="PS01357">
    <property type="entry name" value="ZF_ZZ_1"/>
    <property type="match status" value="1"/>
</dbReference>
<feature type="domain" description="Ubiquitin-like" evidence="5">
    <location>
        <begin position="100"/>
        <end position="175"/>
    </location>
</feature>
<dbReference type="SUPFAM" id="SSF54236">
    <property type="entry name" value="Ubiquitin-like"/>
    <property type="match status" value="1"/>
</dbReference>
<dbReference type="GO" id="GO:0008270">
    <property type="term" value="F:zinc ion binding"/>
    <property type="evidence" value="ECO:0007669"/>
    <property type="project" value="UniProtKB-KW"/>
</dbReference>
<evidence type="ECO:0000259" key="6">
    <source>
        <dbReference type="PROSITE" id="PS50135"/>
    </source>
</evidence>
<keyword evidence="8" id="KW-1185">Reference proteome</keyword>
<feature type="non-terminal residue" evidence="7">
    <location>
        <position position="494"/>
    </location>
</feature>
<evidence type="ECO:0000256" key="3">
    <source>
        <dbReference type="ARBA" id="ARBA00022833"/>
    </source>
</evidence>
<dbReference type="AlphaFoldDB" id="A0A9N9JU66"/>
<name>A0A9N9JU66_9GLOM</name>
<evidence type="ECO:0000256" key="4">
    <source>
        <dbReference type="PROSITE-ProRule" id="PRU00228"/>
    </source>
</evidence>
<dbReference type="PANTHER" id="PTHR10666">
    <property type="entry name" value="UBIQUITIN"/>
    <property type="match status" value="1"/>
</dbReference>
<dbReference type="SMART" id="SM00213">
    <property type="entry name" value="UBQ"/>
    <property type="match status" value="2"/>
</dbReference>
<dbReference type="Gene3D" id="3.10.20.90">
    <property type="entry name" value="Phosphatidylinositol 3-kinase Catalytic Subunit, Chain A, domain 1"/>
    <property type="match status" value="1"/>
</dbReference>
<dbReference type="PRINTS" id="PR00348">
    <property type="entry name" value="UBIQUITIN"/>
</dbReference>
<dbReference type="Gene3D" id="3.30.60.90">
    <property type="match status" value="1"/>
</dbReference>
<evidence type="ECO:0000256" key="1">
    <source>
        <dbReference type="ARBA" id="ARBA00022723"/>
    </source>
</evidence>
<feature type="non-terminal residue" evidence="7">
    <location>
        <position position="1"/>
    </location>
</feature>
<dbReference type="SUPFAM" id="SSF57850">
    <property type="entry name" value="RING/U-box"/>
    <property type="match status" value="1"/>
</dbReference>
<evidence type="ECO:0000313" key="7">
    <source>
        <dbReference type="EMBL" id="CAG8792049.1"/>
    </source>
</evidence>
<dbReference type="InterPro" id="IPR000433">
    <property type="entry name" value="Znf_ZZ"/>
</dbReference>
<dbReference type="InterPro" id="IPR043145">
    <property type="entry name" value="Znf_ZZ_sf"/>
</dbReference>
<keyword evidence="2 4" id="KW-0863">Zinc-finger</keyword>
<dbReference type="PROSITE" id="PS50135">
    <property type="entry name" value="ZF_ZZ_2"/>
    <property type="match status" value="1"/>
</dbReference>
<evidence type="ECO:0000256" key="2">
    <source>
        <dbReference type="ARBA" id="ARBA00022771"/>
    </source>
</evidence>
<dbReference type="Pfam" id="PF00837">
    <property type="entry name" value="T4_deiodinase"/>
    <property type="match status" value="1"/>
</dbReference>
<keyword evidence="1" id="KW-0479">Metal-binding</keyword>
<dbReference type="InterPro" id="IPR000626">
    <property type="entry name" value="Ubiquitin-like_dom"/>
</dbReference>
<dbReference type="InterPro" id="IPR050158">
    <property type="entry name" value="Ubiquitin_ubiquitin-like"/>
</dbReference>
<dbReference type="Gene3D" id="3.40.30.10">
    <property type="entry name" value="Glutaredoxin"/>
    <property type="match status" value="1"/>
</dbReference>
<dbReference type="Pfam" id="PF00240">
    <property type="entry name" value="ubiquitin"/>
    <property type="match status" value="1"/>
</dbReference>
<dbReference type="PROSITE" id="PS50053">
    <property type="entry name" value="UBIQUITIN_2"/>
    <property type="match status" value="1"/>
</dbReference>
<evidence type="ECO:0000313" key="8">
    <source>
        <dbReference type="Proteomes" id="UP000789405"/>
    </source>
</evidence>
<dbReference type="SMART" id="SM00291">
    <property type="entry name" value="ZnF_ZZ"/>
    <property type="match status" value="1"/>
</dbReference>
<dbReference type="Pfam" id="PF00569">
    <property type="entry name" value="ZZ"/>
    <property type="match status" value="1"/>
</dbReference>
<dbReference type="EMBL" id="CAJVPY010028050">
    <property type="protein sequence ID" value="CAG8792049.1"/>
    <property type="molecule type" value="Genomic_DNA"/>
</dbReference>
<feature type="domain" description="ZZ-type" evidence="6">
    <location>
        <begin position="208"/>
        <end position="262"/>
    </location>
</feature>
<organism evidence="7 8">
    <name type="scientific">Dentiscutata erythropus</name>
    <dbReference type="NCBI Taxonomy" id="1348616"/>
    <lineage>
        <taxon>Eukaryota</taxon>
        <taxon>Fungi</taxon>
        <taxon>Fungi incertae sedis</taxon>
        <taxon>Mucoromycota</taxon>
        <taxon>Glomeromycotina</taxon>
        <taxon>Glomeromycetes</taxon>
        <taxon>Diversisporales</taxon>
        <taxon>Gigasporaceae</taxon>
        <taxon>Dentiscutata</taxon>
    </lineage>
</organism>
<comment type="caution">
    <text evidence="7">The sequence shown here is derived from an EMBL/GenBank/DDBJ whole genome shotgun (WGS) entry which is preliminary data.</text>
</comment>
<proteinExistence type="predicted"/>